<dbReference type="EMBL" id="JAVDYG010000001">
    <property type="protein sequence ID" value="MDR7363337.1"/>
    <property type="molecule type" value="Genomic_DNA"/>
</dbReference>
<evidence type="ECO:0000313" key="3">
    <source>
        <dbReference type="Proteomes" id="UP001183648"/>
    </source>
</evidence>
<evidence type="ECO:0000259" key="1">
    <source>
        <dbReference type="Pfam" id="PF13460"/>
    </source>
</evidence>
<keyword evidence="3" id="KW-1185">Reference proteome</keyword>
<name>A0ABU2BY59_9ACTN</name>
<comment type="caution">
    <text evidence="2">The sequence shown here is derived from an EMBL/GenBank/DDBJ whole genome shotgun (WGS) entry which is preliminary data.</text>
</comment>
<dbReference type="Gene3D" id="3.40.50.720">
    <property type="entry name" value="NAD(P)-binding Rossmann-like Domain"/>
    <property type="match status" value="2"/>
</dbReference>
<proteinExistence type="predicted"/>
<accession>A0ABU2BY59</accession>
<dbReference type="PANTHER" id="PTHR43162:SF1">
    <property type="entry name" value="PRESTALK A DIFFERENTIATION PROTEIN A"/>
    <property type="match status" value="1"/>
</dbReference>
<dbReference type="PANTHER" id="PTHR43162">
    <property type="match status" value="1"/>
</dbReference>
<dbReference type="InterPro" id="IPR036291">
    <property type="entry name" value="NAD(P)-bd_dom_sf"/>
</dbReference>
<dbReference type="Gene3D" id="3.90.25.10">
    <property type="entry name" value="UDP-galactose 4-epimerase, domain 1"/>
    <property type="match status" value="1"/>
</dbReference>
<dbReference type="Proteomes" id="UP001183648">
    <property type="component" value="Unassembled WGS sequence"/>
</dbReference>
<gene>
    <name evidence="2" type="ORF">J2S63_002890</name>
</gene>
<reference evidence="2 3" key="1">
    <citation type="submission" date="2023-07" db="EMBL/GenBank/DDBJ databases">
        <title>Sequencing the genomes of 1000 actinobacteria strains.</title>
        <authorList>
            <person name="Klenk H.-P."/>
        </authorList>
    </citation>
    <scope>NUCLEOTIDE SEQUENCE [LARGE SCALE GENOMIC DNA]</scope>
    <source>
        <strain evidence="2 3">DSM 19426</strain>
    </source>
</reference>
<sequence length="324" mass="33780">MTVLVVGGNGQLGAACCRELRSRGEAVRATVRDRSRGADLEGVELVELDLVHHTPADAAAALTGVDAVVLSANAVAPRAGDDVGAFAEGLSRFVDAAASHGVRRAVLPSVPMPPGPPTAAVVRAKQALELQLTRSPLQGRLLRLPPFMEAWFALVGSSLPLRGEAHATIDRPSPFLQRFRAATGTLVEDRGVMLVPGSPRHRHAFLSVADAARAVAEAAVRERVTAAPIEVAGPEVLSWQDVAALFADVLGRRVRVLSTPGLVYRGMAVALRPVAAVPALTMELNAYIAGVESPWTDVGGGLVDPATMHTAEAFLRAKAALPAA</sequence>
<evidence type="ECO:0000313" key="2">
    <source>
        <dbReference type="EMBL" id="MDR7363337.1"/>
    </source>
</evidence>
<dbReference type="InterPro" id="IPR016040">
    <property type="entry name" value="NAD(P)-bd_dom"/>
</dbReference>
<dbReference type="RefSeq" id="WP_310303628.1">
    <property type="nucleotide sequence ID" value="NZ_BAAAPS010000003.1"/>
</dbReference>
<dbReference type="SUPFAM" id="SSF51735">
    <property type="entry name" value="NAD(P)-binding Rossmann-fold domains"/>
    <property type="match status" value="1"/>
</dbReference>
<protein>
    <submittedName>
        <fullName evidence="2">Uncharacterized protein YbjT (DUF2867 family)</fullName>
    </submittedName>
</protein>
<organism evidence="2 3">
    <name type="scientific">Nocardioides marmoribigeumensis</name>
    <dbReference type="NCBI Taxonomy" id="433649"/>
    <lineage>
        <taxon>Bacteria</taxon>
        <taxon>Bacillati</taxon>
        <taxon>Actinomycetota</taxon>
        <taxon>Actinomycetes</taxon>
        <taxon>Propionibacteriales</taxon>
        <taxon>Nocardioidaceae</taxon>
        <taxon>Nocardioides</taxon>
    </lineage>
</organism>
<feature type="domain" description="NAD(P)-binding" evidence="1">
    <location>
        <begin position="7"/>
        <end position="109"/>
    </location>
</feature>
<dbReference type="Pfam" id="PF13460">
    <property type="entry name" value="NAD_binding_10"/>
    <property type="match status" value="1"/>
</dbReference>
<dbReference type="InterPro" id="IPR051604">
    <property type="entry name" value="Ergot_Alk_Oxidoreductase"/>
</dbReference>